<comment type="similarity">
    <text evidence="3 11">Belongs to the TrpB family.</text>
</comment>
<sequence length="394" mass="43000">MNYQNPDKEGYYGEFGGAFIAEMLYPNVKELQDKYLEIIYSVDFQKEFKELLKNYVGRETPLYFAPNLSRQYGTKIYLKREDLNHTGAHKINNALGQALLAKKLGKQRIIAETGAGQHGVATATACALLGLECIVYMGEIDIARQAPNVARMKMLGAKVVPATSGSKTLKDAVNEALRDWINNPTTTHYIIGSVVGPHPFPDLVARFQSVISEEIKVQLQEQEGRDYPDHLIACVGGGSNAAGTFYHFMNNEKVNIIVAEAGGLGVHSGETAATTALGSIGVLHGSQSLVIQTKDGQVIEPYSISAGLDYPGIGPMHANLYQQKRAEFLSINDDEALKSAFNLTKTEGIIPALESAHALAVLDKKKFGKEDIVVICLSGRGDKDMETYLNYLNV</sequence>
<keyword evidence="6 11" id="KW-0822">Tryptophan biosynthesis</keyword>
<evidence type="ECO:0000259" key="12">
    <source>
        <dbReference type="Pfam" id="PF00291"/>
    </source>
</evidence>
<dbReference type="UniPathway" id="UPA00035">
    <property type="reaction ID" value="UER00044"/>
</dbReference>
<dbReference type="EC" id="4.2.1.20" evidence="11"/>
<evidence type="ECO:0000256" key="6">
    <source>
        <dbReference type="ARBA" id="ARBA00022822"/>
    </source>
</evidence>
<dbReference type="HAMAP" id="MF_00133">
    <property type="entry name" value="Trp_synth_beta"/>
    <property type="match status" value="1"/>
</dbReference>
<evidence type="ECO:0000256" key="7">
    <source>
        <dbReference type="ARBA" id="ARBA00022898"/>
    </source>
</evidence>
<name>J9R7G4_RIEAN</name>
<organism evidence="13 14">
    <name type="scientific">Riemerella anatipestifer RA-CH-1</name>
    <dbReference type="NCBI Taxonomy" id="1228997"/>
    <lineage>
        <taxon>Bacteria</taxon>
        <taxon>Pseudomonadati</taxon>
        <taxon>Bacteroidota</taxon>
        <taxon>Flavobacteriia</taxon>
        <taxon>Flavobacteriales</taxon>
        <taxon>Weeksellaceae</taxon>
        <taxon>Riemerella</taxon>
    </lineage>
</organism>
<evidence type="ECO:0000256" key="1">
    <source>
        <dbReference type="ARBA" id="ARBA00001933"/>
    </source>
</evidence>
<comment type="subunit">
    <text evidence="4 11">Tetramer of two alpha and two beta chains.</text>
</comment>
<evidence type="ECO:0000256" key="3">
    <source>
        <dbReference type="ARBA" id="ARBA00009982"/>
    </source>
</evidence>
<feature type="domain" description="Tryptophan synthase beta chain-like PALP" evidence="12">
    <location>
        <begin position="57"/>
        <end position="379"/>
    </location>
</feature>
<comment type="pathway">
    <text evidence="2 11">Amino-acid biosynthesis; L-tryptophan biosynthesis; L-tryptophan from chorismate: step 5/5.</text>
</comment>
<evidence type="ECO:0000256" key="11">
    <source>
        <dbReference type="HAMAP-Rule" id="MF_00133"/>
    </source>
</evidence>
<dbReference type="Gene3D" id="3.40.50.1100">
    <property type="match status" value="2"/>
</dbReference>
<keyword evidence="5 11" id="KW-0028">Amino-acid biosynthesis</keyword>
<evidence type="ECO:0000256" key="2">
    <source>
        <dbReference type="ARBA" id="ARBA00004733"/>
    </source>
</evidence>
<evidence type="ECO:0000256" key="5">
    <source>
        <dbReference type="ARBA" id="ARBA00022605"/>
    </source>
</evidence>
<dbReference type="CDD" id="cd06446">
    <property type="entry name" value="Trp-synth_B"/>
    <property type="match status" value="1"/>
</dbReference>
<keyword evidence="8 11" id="KW-0057">Aromatic amino acid biosynthesis</keyword>
<dbReference type="NCBIfam" id="TIGR00263">
    <property type="entry name" value="trpB"/>
    <property type="match status" value="1"/>
</dbReference>
<keyword evidence="9 11" id="KW-0456">Lyase</keyword>
<dbReference type="PANTHER" id="PTHR48077">
    <property type="entry name" value="TRYPTOPHAN SYNTHASE-RELATED"/>
    <property type="match status" value="1"/>
</dbReference>
<dbReference type="FunFam" id="3.40.50.1100:FF:000001">
    <property type="entry name" value="Tryptophan synthase beta chain"/>
    <property type="match status" value="1"/>
</dbReference>
<comment type="catalytic activity">
    <reaction evidence="10 11">
        <text>(1S,2R)-1-C-(indol-3-yl)glycerol 3-phosphate + L-serine = D-glyceraldehyde 3-phosphate + L-tryptophan + H2O</text>
        <dbReference type="Rhea" id="RHEA:10532"/>
        <dbReference type="ChEBI" id="CHEBI:15377"/>
        <dbReference type="ChEBI" id="CHEBI:33384"/>
        <dbReference type="ChEBI" id="CHEBI:57912"/>
        <dbReference type="ChEBI" id="CHEBI:58866"/>
        <dbReference type="ChEBI" id="CHEBI:59776"/>
        <dbReference type="EC" id="4.2.1.20"/>
    </reaction>
</comment>
<dbReference type="STRING" id="34085.AB406_1977"/>
<feature type="modified residue" description="N6-(pyridoxal phosphate)lysine" evidence="11">
    <location>
        <position position="90"/>
    </location>
</feature>
<dbReference type="EMBL" id="CP003787">
    <property type="protein sequence ID" value="AFR36438.1"/>
    <property type="molecule type" value="Genomic_DNA"/>
</dbReference>
<keyword evidence="7 11" id="KW-0663">Pyridoxal phosphate</keyword>
<dbReference type="FunFam" id="3.40.50.1100:FF:000004">
    <property type="entry name" value="Tryptophan synthase beta chain"/>
    <property type="match status" value="1"/>
</dbReference>
<evidence type="ECO:0000256" key="10">
    <source>
        <dbReference type="ARBA" id="ARBA00049047"/>
    </source>
</evidence>
<dbReference type="InterPro" id="IPR036052">
    <property type="entry name" value="TrpB-like_PALP_sf"/>
</dbReference>
<comment type="function">
    <text evidence="11">The beta subunit is responsible for the synthesis of L-tryptophan from indole and L-serine.</text>
</comment>
<dbReference type="PROSITE" id="PS00168">
    <property type="entry name" value="TRP_SYNTHASE_BETA"/>
    <property type="match status" value="1"/>
</dbReference>
<dbReference type="AlphaFoldDB" id="J9R7G4"/>
<dbReference type="PANTHER" id="PTHR48077:SF3">
    <property type="entry name" value="TRYPTOPHAN SYNTHASE"/>
    <property type="match status" value="1"/>
</dbReference>
<gene>
    <name evidence="11" type="primary">trpB</name>
    <name evidence="13" type="ORF">B739_1854</name>
</gene>
<dbReference type="Pfam" id="PF00291">
    <property type="entry name" value="PALP"/>
    <property type="match status" value="1"/>
</dbReference>
<dbReference type="GO" id="GO:0004834">
    <property type="term" value="F:tryptophan synthase activity"/>
    <property type="evidence" value="ECO:0007669"/>
    <property type="project" value="UniProtKB-UniRule"/>
</dbReference>
<evidence type="ECO:0000256" key="9">
    <source>
        <dbReference type="ARBA" id="ARBA00023239"/>
    </source>
</evidence>
<dbReference type="KEGG" id="rag:B739_1854"/>
<dbReference type="SUPFAM" id="SSF53686">
    <property type="entry name" value="Tryptophan synthase beta subunit-like PLP-dependent enzymes"/>
    <property type="match status" value="1"/>
</dbReference>
<dbReference type="GO" id="GO:0005737">
    <property type="term" value="C:cytoplasm"/>
    <property type="evidence" value="ECO:0007669"/>
    <property type="project" value="TreeGrafter"/>
</dbReference>
<dbReference type="HOGENOM" id="CLU_016734_3_1_10"/>
<dbReference type="Proteomes" id="UP000006276">
    <property type="component" value="Chromosome"/>
</dbReference>
<proteinExistence type="inferred from homology"/>
<dbReference type="InterPro" id="IPR001926">
    <property type="entry name" value="TrpB-like_PALP"/>
</dbReference>
<reference evidence="13 14" key="1">
    <citation type="submission" date="2012-09" db="EMBL/GenBank/DDBJ databases">
        <title>Riemerella anatipestifer vaccine strains.</title>
        <authorList>
            <person name="Chun C.A."/>
            <person name="Shu W.M."/>
            <person name="Kang Z.D."/>
            <person name="Jia W.X."/>
        </authorList>
    </citation>
    <scope>NUCLEOTIDE SEQUENCE [LARGE SCALE GENOMIC DNA]</scope>
    <source>
        <strain evidence="13 14">RA-CH-1</strain>
    </source>
</reference>
<evidence type="ECO:0000256" key="8">
    <source>
        <dbReference type="ARBA" id="ARBA00023141"/>
    </source>
</evidence>
<dbReference type="PATRIC" id="fig|1228997.3.peg.1855"/>
<evidence type="ECO:0000313" key="13">
    <source>
        <dbReference type="EMBL" id="AFR36438.1"/>
    </source>
</evidence>
<protein>
    <recommendedName>
        <fullName evidence="11">Tryptophan synthase beta chain</fullName>
        <ecNumber evidence="11">4.2.1.20</ecNumber>
    </recommendedName>
</protein>
<dbReference type="RefSeq" id="WP_014938708.1">
    <property type="nucleotide sequence ID" value="NC_018609.1"/>
</dbReference>
<dbReference type="InterPro" id="IPR023026">
    <property type="entry name" value="Trp_synth_beta/beta-like"/>
</dbReference>
<comment type="cofactor">
    <cofactor evidence="1 11">
        <name>pyridoxal 5'-phosphate</name>
        <dbReference type="ChEBI" id="CHEBI:597326"/>
    </cofactor>
</comment>
<evidence type="ECO:0000256" key="4">
    <source>
        <dbReference type="ARBA" id="ARBA00011270"/>
    </source>
</evidence>
<dbReference type="PIRSF" id="PIRSF001413">
    <property type="entry name" value="Trp_syn_beta"/>
    <property type="match status" value="1"/>
</dbReference>
<keyword evidence="14" id="KW-1185">Reference proteome</keyword>
<evidence type="ECO:0000313" key="14">
    <source>
        <dbReference type="Proteomes" id="UP000006276"/>
    </source>
</evidence>
<accession>J9R7G4</accession>
<dbReference type="InterPro" id="IPR006654">
    <property type="entry name" value="Trp_synth_beta"/>
</dbReference>
<dbReference type="InterPro" id="IPR006653">
    <property type="entry name" value="Trp_synth_b_CS"/>
</dbReference>